<dbReference type="EMBL" id="JASBRG010000002">
    <property type="protein sequence ID" value="MDI3318963.1"/>
    <property type="molecule type" value="Genomic_DNA"/>
</dbReference>
<name>A0ABT6R8S3_9BACT</name>
<feature type="coiled-coil region" evidence="1">
    <location>
        <begin position="1"/>
        <end position="42"/>
    </location>
</feature>
<keyword evidence="3" id="KW-1185">Reference proteome</keyword>
<protein>
    <submittedName>
        <fullName evidence="2">Uncharacterized protein</fullName>
    </submittedName>
</protein>
<evidence type="ECO:0000313" key="3">
    <source>
        <dbReference type="Proteomes" id="UP001226434"/>
    </source>
</evidence>
<gene>
    <name evidence="2" type="ORF">QJ048_04220</name>
</gene>
<organism evidence="2 3">
    <name type="scientific">Pinibacter soli</name>
    <dbReference type="NCBI Taxonomy" id="3044211"/>
    <lineage>
        <taxon>Bacteria</taxon>
        <taxon>Pseudomonadati</taxon>
        <taxon>Bacteroidota</taxon>
        <taxon>Chitinophagia</taxon>
        <taxon>Chitinophagales</taxon>
        <taxon>Chitinophagaceae</taxon>
        <taxon>Pinibacter</taxon>
    </lineage>
</organism>
<keyword evidence="1" id="KW-0175">Coiled coil</keyword>
<evidence type="ECO:0000313" key="2">
    <source>
        <dbReference type="EMBL" id="MDI3318963.1"/>
    </source>
</evidence>
<sequence length="95" mass="11290">MEPLQEHIRRIQEKLQQLVKQYSALQKENEKLSLQLSLLKEKENIQYQQIGELNQQVSLLKAAKSGMSEEDKKDFEKRINQYLKEIDKCIAMLQE</sequence>
<reference evidence="2 3" key="1">
    <citation type="submission" date="2023-05" db="EMBL/GenBank/DDBJ databases">
        <title>Genome sequence of Pinibacter sp. MAH-24.</title>
        <authorList>
            <person name="Huq M.A."/>
        </authorList>
    </citation>
    <scope>NUCLEOTIDE SEQUENCE [LARGE SCALE GENOMIC DNA]</scope>
    <source>
        <strain evidence="2 3">MAH-24</strain>
    </source>
</reference>
<dbReference type="Proteomes" id="UP001226434">
    <property type="component" value="Unassembled WGS sequence"/>
</dbReference>
<accession>A0ABT6R8S3</accession>
<proteinExistence type="predicted"/>
<evidence type="ECO:0000256" key="1">
    <source>
        <dbReference type="SAM" id="Coils"/>
    </source>
</evidence>
<comment type="caution">
    <text evidence="2">The sequence shown here is derived from an EMBL/GenBank/DDBJ whole genome shotgun (WGS) entry which is preliminary data.</text>
</comment>
<dbReference type="RefSeq" id="WP_282333080.1">
    <property type="nucleotide sequence ID" value="NZ_JASBRG010000002.1"/>
</dbReference>